<gene>
    <name evidence="12" type="ORF">K8V32_05115</name>
</gene>
<keyword evidence="12" id="KW-0032">Aminotransferase</keyword>
<dbReference type="Pfam" id="PF01053">
    <property type="entry name" value="Cys_Met_Meta_PP"/>
    <property type="match status" value="1"/>
</dbReference>
<reference evidence="12" key="2">
    <citation type="submission" date="2021-09" db="EMBL/GenBank/DDBJ databases">
        <authorList>
            <person name="Gilroy R."/>
        </authorList>
    </citation>
    <scope>NUCLEOTIDE SEQUENCE</scope>
    <source>
        <strain evidence="12">ChiHjej13B12-14962</strain>
    </source>
</reference>
<feature type="region of interest" description="Disordered" evidence="11">
    <location>
        <begin position="1"/>
        <end position="25"/>
    </location>
</feature>
<accession>A0A921FMT5</accession>
<proteinExistence type="inferred from homology"/>
<dbReference type="GO" id="GO:0071269">
    <property type="term" value="P:L-homocysteine biosynthetic process"/>
    <property type="evidence" value="ECO:0007669"/>
    <property type="project" value="TreeGrafter"/>
</dbReference>
<dbReference type="EC" id="4.4.1.2" evidence="5"/>
<dbReference type="SUPFAM" id="SSF53383">
    <property type="entry name" value="PLP-dependent transferases"/>
    <property type="match status" value="1"/>
</dbReference>
<comment type="caution">
    <text evidence="12">The sequence shown here is derived from an EMBL/GenBank/DDBJ whole genome shotgun (WGS) entry which is preliminary data.</text>
</comment>
<comment type="cofactor">
    <cofactor evidence="1 10">
        <name>pyridoxal 5'-phosphate</name>
        <dbReference type="ChEBI" id="CHEBI:597326"/>
    </cofactor>
</comment>
<reference evidence="12" key="1">
    <citation type="journal article" date="2021" name="PeerJ">
        <title>Extensive microbial diversity within the chicken gut microbiome revealed by metagenomics and culture.</title>
        <authorList>
            <person name="Gilroy R."/>
            <person name="Ravi A."/>
            <person name="Getino M."/>
            <person name="Pursley I."/>
            <person name="Horton D.L."/>
            <person name="Alikhan N.F."/>
            <person name="Baker D."/>
            <person name="Gharbi K."/>
            <person name="Hall N."/>
            <person name="Watson M."/>
            <person name="Adriaenssens E.M."/>
            <person name="Foster-Nyarko E."/>
            <person name="Jarju S."/>
            <person name="Secka A."/>
            <person name="Antonio M."/>
            <person name="Oren A."/>
            <person name="Chaudhuri R.R."/>
            <person name="La Ragione R."/>
            <person name="Hildebrand F."/>
            <person name="Pallen M.J."/>
        </authorList>
    </citation>
    <scope>NUCLEOTIDE SEQUENCE</scope>
    <source>
        <strain evidence="12">ChiHjej13B12-14962</strain>
    </source>
</reference>
<keyword evidence="3" id="KW-0808">Transferase</keyword>
<dbReference type="GO" id="GO:0004124">
    <property type="term" value="F:cysteine synthase activity"/>
    <property type="evidence" value="ECO:0007669"/>
    <property type="project" value="TreeGrafter"/>
</dbReference>
<comment type="catalytic activity">
    <reaction evidence="7">
        <text>L-homocysteine + H2O = 2-oxobutanoate + hydrogen sulfide + NH4(+) + H(+)</text>
        <dbReference type="Rhea" id="RHEA:14501"/>
        <dbReference type="ChEBI" id="CHEBI:15377"/>
        <dbReference type="ChEBI" id="CHEBI:15378"/>
        <dbReference type="ChEBI" id="CHEBI:16763"/>
        <dbReference type="ChEBI" id="CHEBI:28938"/>
        <dbReference type="ChEBI" id="CHEBI:29919"/>
        <dbReference type="ChEBI" id="CHEBI:58199"/>
        <dbReference type="EC" id="4.4.1.2"/>
    </reaction>
    <physiologicalReaction direction="left-to-right" evidence="7">
        <dbReference type="Rhea" id="RHEA:14502"/>
    </physiologicalReaction>
</comment>
<evidence type="ECO:0000256" key="8">
    <source>
        <dbReference type="ARBA" id="ARBA00052699"/>
    </source>
</evidence>
<dbReference type="GO" id="GO:0003961">
    <property type="term" value="F:O-acetylhomoserine aminocarboxypropyltransferase activity"/>
    <property type="evidence" value="ECO:0007669"/>
    <property type="project" value="TreeGrafter"/>
</dbReference>
<dbReference type="RefSeq" id="WP_303903884.1">
    <property type="nucleotide sequence ID" value="NZ_DYXC01000064.1"/>
</dbReference>
<dbReference type="EMBL" id="DYXC01000064">
    <property type="protein sequence ID" value="HJF14172.1"/>
    <property type="molecule type" value="Genomic_DNA"/>
</dbReference>
<dbReference type="InterPro" id="IPR015422">
    <property type="entry name" value="PyrdxlP-dep_Trfase_small"/>
</dbReference>
<dbReference type="AlphaFoldDB" id="A0A921FMT5"/>
<dbReference type="Gene3D" id="3.40.640.10">
    <property type="entry name" value="Type I PLP-dependent aspartate aminotransferase-like (Major domain)"/>
    <property type="match status" value="1"/>
</dbReference>
<dbReference type="InterPro" id="IPR000277">
    <property type="entry name" value="Cys/Met-Metab_PyrdxlP-dep_enz"/>
</dbReference>
<dbReference type="PANTHER" id="PTHR43797:SF2">
    <property type="entry name" value="HOMOCYSTEINE_CYSTEINE SYNTHASE"/>
    <property type="match status" value="1"/>
</dbReference>
<evidence type="ECO:0000256" key="4">
    <source>
        <dbReference type="ARBA" id="ARBA00022898"/>
    </source>
</evidence>
<dbReference type="GO" id="GO:0030170">
    <property type="term" value="F:pyridoxal phosphate binding"/>
    <property type="evidence" value="ECO:0007669"/>
    <property type="project" value="InterPro"/>
</dbReference>
<evidence type="ECO:0000313" key="13">
    <source>
        <dbReference type="Proteomes" id="UP000703315"/>
    </source>
</evidence>
<dbReference type="PANTHER" id="PTHR43797">
    <property type="entry name" value="HOMOCYSTEINE/CYSTEINE SYNTHASE"/>
    <property type="match status" value="1"/>
</dbReference>
<evidence type="ECO:0000256" key="9">
    <source>
        <dbReference type="PIRSR" id="PIRSR001434-2"/>
    </source>
</evidence>
<dbReference type="GO" id="GO:0008483">
    <property type="term" value="F:transaminase activity"/>
    <property type="evidence" value="ECO:0007669"/>
    <property type="project" value="UniProtKB-KW"/>
</dbReference>
<evidence type="ECO:0000256" key="7">
    <source>
        <dbReference type="ARBA" id="ARBA00048780"/>
    </source>
</evidence>
<dbReference type="Gene3D" id="3.90.1150.10">
    <property type="entry name" value="Aspartate Aminotransferase, domain 1"/>
    <property type="match status" value="1"/>
</dbReference>
<dbReference type="FunFam" id="3.40.640.10:FF:000046">
    <property type="entry name" value="Cystathionine gamma-lyase"/>
    <property type="match status" value="1"/>
</dbReference>
<dbReference type="GO" id="GO:0047982">
    <property type="term" value="F:homocysteine desulfhydrase activity"/>
    <property type="evidence" value="ECO:0007669"/>
    <property type="project" value="UniProtKB-EC"/>
</dbReference>
<dbReference type="InterPro" id="IPR006235">
    <property type="entry name" value="OAc-hSer/O-AcSer_sulfhydrylase"/>
</dbReference>
<evidence type="ECO:0000256" key="1">
    <source>
        <dbReference type="ARBA" id="ARBA00001933"/>
    </source>
</evidence>
<evidence type="ECO:0000256" key="10">
    <source>
        <dbReference type="RuleBase" id="RU362118"/>
    </source>
</evidence>
<evidence type="ECO:0000256" key="5">
    <source>
        <dbReference type="ARBA" id="ARBA00047175"/>
    </source>
</evidence>
<evidence type="ECO:0000256" key="6">
    <source>
        <dbReference type="ARBA" id="ARBA00047199"/>
    </source>
</evidence>
<dbReference type="GO" id="GO:0018826">
    <property type="term" value="F:methionine gamma-lyase activity"/>
    <property type="evidence" value="ECO:0007669"/>
    <property type="project" value="UniProtKB-EC"/>
</dbReference>
<dbReference type="CDD" id="cd00614">
    <property type="entry name" value="CGS_like"/>
    <property type="match status" value="1"/>
</dbReference>
<protein>
    <recommendedName>
        <fullName evidence="5">homocysteine desulfhydrase</fullName>
        <ecNumber evidence="5">4.4.1.2</ecNumber>
    </recommendedName>
    <alternativeName>
        <fullName evidence="6">Homocysteine desulfhydrase</fullName>
    </alternativeName>
</protein>
<keyword evidence="4 9" id="KW-0663">Pyridoxal phosphate</keyword>
<dbReference type="GO" id="GO:0019346">
    <property type="term" value="P:transsulfuration"/>
    <property type="evidence" value="ECO:0007669"/>
    <property type="project" value="InterPro"/>
</dbReference>
<dbReference type="GO" id="GO:0006535">
    <property type="term" value="P:cysteine biosynthetic process from serine"/>
    <property type="evidence" value="ECO:0007669"/>
    <property type="project" value="TreeGrafter"/>
</dbReference>
<organism evidence="12 13">
    <name type="scientific">Enteractinococcus helveticum</name>
    <dbReference type="NCBI Taxonomy" id="1837282"/>
    <lineage>
        <taxon>Bacteria</taxon>
        <taxon>Bacillati</taxon>
        <taxon>Actinomycetota</taxon>
        <taxon>Actinomycetes</taxon>
        <taxon>Micrococcales</taxon>
        <taxon>Micrococcaceae</taxon>
    </lineage>
</organism>
<dbReference type="GO" id="GO:0005737">
    <property type="term" value="C:cytoplasm"/>
    <property type="evidence" value="ECO:0007669"/>
    <property type="project" value="TreeGrafter"/>
</dbReference>
<dbReference type="InterPro" id="IPR015424">
    <property type="entry name" value="PyrdxlP-dep_Trfase"/>
</dbReference>
<dbReference type="Proteomes" id="UP000703315">
    <property type="component" value="Unassembled WGS sequence"/>
</dbReference>
<dbReference type="PIRSF" id="PIRSF001434">
    <property type="entry name" value="CGS"/>
    <property type="match status" value="1"/>
</dbReference>
<dbReference type="InterPro" id="IPR015421">
    <property type="entry name" value="PyrdxlP-dep_Trfase_major"/>
</dbReference>
<feature type="modified residue" description="N6-(pyridoxal phosphate)lysine" evidence="9">
    <location>
        <position position="237"/>
    </location>
</feature>
<name>A0A921FMT5_9MICC</name>
<evidence type="ECO:0000256" key="2">
    <source>
        <dbReference type="ARBA" id="ARBA00009077"/>
    </source>
</evidence>
<evidence type="ECO:0000256" key="3">
    <source>
        <dbReference type="ARBA" id="ARBA00022679"/>
    </source>
</evidence>
<sequence length="472" mass="50173">MSTTPKNSDVEARPPAPPAHRPATEQIHAGTDQQLPAHPVRQPLYASAAYQFDSLAQARETFAQRQPGFTYSRTGNPTVALLERRIAALEGGVGAVATSSGQAAITLVVLALAGRSGQSPDGEPHPEVSAGHVVASNRIYGGTADLLNDTLAEAGITVTWVNPHNPAEWEAAVTDRTRLFLVESVGNPHGDLADIPALADLANRYGVVLAVDNTLATPYLVQPGSLGAHLVVHSATKYLLGNGSCLAGAIIATGQFKPSQNPTRWPQLTVPRKRFGDQSLVSGFGDDGALLHLIRAQLLNDTGPTLSSYNAQNILDGLETLDIRVQRHCATAEELARRLTAHPAVSCVRHPSLPDSPDHRIATRDYPRGTGGVLSFEIDSDLHGVEQFFDALSLFKIAANLGDARSMAVHPASTTHCRLTPALIQAGEITEQTVRLAVGREDVEDLWADLNTALHCVLSNQTAGQTQKVNVS</sequence>
<evidence type="ECO:0000256" key="11">
    <source>
        <dbReference type="SAM" id="MobiDB-lite"/>
    </source>
</evidence>
<evidence type="ECO:0000313" key="12">
    <source>
        <dbReference type="EMBL" id="HJF14172.1"/>
    </source>
</evidence>
<comment type="catalytic activity">
    <reaction evidence="8">
        <text>L-methionine + H2O = methanethiol + 2-oxobutanoate + NH4(+)</text>
        <dbReference type="Rhea" id="RHEA:23800"/>
        <dbReference type="ChEBI" id="CHEBI:15377"/>
        <dbReference type="ChEBI" id="CHEBI:16007"/>
        <dbReference type="ChEBI" id="CHEBI:16763"/>
        <dbReference type="ChEBI" id="CHEBI:28938"/>
        <dbReference type="ChEBI" id="CHEBI:57844"/>
        <dbReference type="EC" id="4.4.1.11"/>
    </reaction>
    <physiologicalReaction direction="left-to-right" evidence="8">
        <dbReference type="Rhea" id="RHEA:23801"/>
    </physiologicalReaction>
</comment>
<comment type="similarity">
    <text evidence="2 10">Belongs to the trans-sulfuration enzymes family.</text>
</comment>